<keyword evidence="4" id="KW-1185">Reference proteome</keyword>
<dbReference type="PANTHER" id="PTHR33393">
    <property type="entry name" value="POLYGLUTAMINE SYNTHESIS ACCESSORY PROTEIN RV0574C-RELATED"/>
    <property type="match status" value="1"/>
</dbReference>
<accession>A0ABV8FT08</accession>
<evidence type="ECO:0000313" key="4">
    <source>
        <dbReference type="Proteomes" id="UP001595847"/>
    </source>
</evidence>
<organism evidence="3 4">
    <name type="scientific">Nocardiopsis sediminis</name>
    <dbReference type="NCBI Taxonomy" id="1778267"/>
    <lineage>
        <taxon>Bacteria</taxon>
        <taxon>Bacillati</taxon>
        <taxon>Actinomycetota</taxon>
        <taxon>Actinomycetes</taxon>
        <taxon>Streptosporangiales</taxon>
        <taxon>Nocardiopsidaceae</taxon>
        <taxon>Nocardiopsis</taxon>
    </lineage>
</organism>
<sequence length="445" mass="47553">MSTGNGAGAGFTLAAVGDLVLDDDVLTPRLEATAPGLLATLRGADVTIGNFETTAIDFDRFGGWPEAEPGGSWLVTSVRSGADVRAMGIDMVSRANNHATDWGVAGLRSTSAVLDAAGVLHAGAGESLSAARAPRYTTTRRGRVALVSAATRYQPMSLATDPFGIVPARPGINGLRTKKWFAVPPGELAAMASIRDGLPPASIHPAAREADARDGSVTLGGAAFISTAATGGRSGPHWSVDTEDVRALRLSVRQAKQNSDVTVVALHTHEPGNYSDEPPPFLHRLAHAAIDEGADAVLGHGPHRLRGIEVYRDRPIFYSLGNFIFMQNRQFPLTREAWQRAGLDPSDHTPGEMLEKKRINGPFAEEVWYESAAVTVSFDGRRPRGITIHPVTLTFDTRRHSDRGTPRMADAAAAERILDRLRALSAPYGTEILLDRSQGTIRIGR</sequence>
<dbReference type="Pfam" id="PF09587">
    <property type="entry name" value="PGA_cap"/>
    <property type="match status" value="1"/>
</dbReference>
<dbReference type="SUPFAM" id="SSF56300">
    <property type="entry name" value="Metallo-dependent phosphatases"/>
    <property type="match status" value="1"/>
</dbReference>
<dbReference type="EMBL" id="JBHSBH010000015">
    <property type="protein sequence ID" value="MFC3999306.1"/>
    <property type="molecule type" value="Genomic_DNA"/>
</dbReference>
<dbReference type="CDD" id="cd07381">
    <property type="entry name" value="MPP_CapA"/>
    <property type="match status" value="1"/>
</dbReference>
<proteinExistence type="inferred from homology"/>
<dbReference type="Proteomes" id="UP001595847">
    <property type="component" value="Unassembled WGS sequence"/>
</dbReference>
<gene>
    <name evidence="3" type="ORF">ACFOVU_25575</name>
</gene>
<dbReference type="SMART" id="SM00854">
    <property type="entry name" value="PGA_cap"/>
    <property type="match status" value="1"/>
</dbReference>
<name>A0ABV8FT08_9ACTN</name>
<dbReference type="RefSeq" id="WP_378537668.1">
    <property type="nucleotide sequence ID" value="NZ_JBHSBH010000015.1"/>
</dbReference>
<comment type="caution">
    <text evidence="3">The sequence shown here is derived from an EMBL/GenBank/DDBJ whole genome shotgun (WGS) entry which is preliminary data.</text>
</comment>
<reference evidence="4" key="1">
    <citation type="journal article" date="2019" name="Int. J. Syst. Evol. Microbiol.">
        <title>The Global Catalogue of Microorganisms (GCM) 10K type strain sequencing project: providing services to taxonomists for standard genome sequencing and annotation.</title>
        <authorList>
            <consortium name="The Broad Institute Genomics Platform"/>
            <consortium name="The Broad Institute Genome Sequencing Center for Infectious Disease"/>
            <person name="Wu L."/>
            <person name="Ma J."/>
        </authorList>
    </citation>
    <scope>NUCLEOTIDE SEQUENCE [LARGE SCALE GENOMIC DNA]</scope>
    <source>
        <strain evidence="4">TBRC 1826</strain>
    </source>
</reference>
<protein>
    <submittedName>
        <fullName evidence="3">CapA family protein</fullName>
    </submittedName>
</protein>
<dbReference type="InterPro" id="IPR052169">
    <property type="entry name" value="CW_Biosynth-Accessory"/>
</dbReference>
<dbReference type="InterPro" id="IPR029052">
    <property type="entry name" value="Metallo-depent_PP-like"/>
</dbReference>
<dbReference type="PANTHER" id="PTHR33393:SF13">
    <property type="entry name" value="PGA BIOSYNTHESIS PROTEIN CAPA"/>
    <property type="match status" value="1"/>
</dbReference>
<comment type="similarity">
    <text evidence="1">Belongs to the CapA family.</text>
</comment>
<evidence type="ECO:0000256" key="1">
    <source>
        <dbReference type="ARBA" id="ARBA00005662"/>
    </source>
</evidence>
<evidence type="ECO:0000259" key="2">
    <source>
        <dbReference type="SMART" id="SM00854"/>
    </source>
</evidence>
<feature type="domain" description="Capsule synthesis protein CapA" evidence="2">
    <location>
        <begin position="12"/>
        <end position="327"/>
    </location>
</feature>
<dbReference type="InterPro" id="IPR019079">
    <property type="entry name" value="Capsule_synth_CapA"/>
</dbReference>
<evidence type="ECO:0000313" key="3">
    <source>
        <dbReference type="EMBL" id="MFC3999306.1"/>
    </source>
</evidence>